<feature type="compositionally biased region" description="Basic and acidic residues" evidence="1">
    <location>
        <begin position="9"/>
        <end position="19"/>
    </location>
</feature>
<evidence type="ECO:0000313" key="3">
    <source>
        <dbReference type="Proteomes" id="UP000005744"/>
    </source>
</evidence>
<evidence type="ECO:0000313" key="2">
    <source>
        <dbReference type="EMBL" id="EIJ42705.1"/>
    </source>
</evidence>
<reference evidence="2 3" key="1">
    <citation type="submission" date="2011-11" db="EMBL/GenBank/DDBJ databases">
        <title>Improved High-Quality Draft sequence of Beggiatoa alba B18lD.</title>
        <authorList>
            <consortium name="US DOE Joint Genome Institute"/>
            <person name="Lucas S."/>
            <person name="Han J."/>
            <person name="Lapidus A."/>
            <person name="Cheng J.-F."/>
            <person name="Goodwin L."/>
            <person name="Pitluck S."/>
            <person name="Peters L."/>
            <person name="Mikhailova N."/>
            <person name="Held B."/>
            <person name="Detter J.C."/>
            <person name="Han C."/>
            <person name="Tapia R."/>
            <person name="Land M."/>
            <person name="Hauser L."/>
            <person name="Kyrpides N."/>
            <person name="Ivanova N."/>
            <person name="Pagani I."/>
            <person name="Samuel K."/>
            <person name="Teske A."/>
            <person name="Mueller J."/>
            <person name="Woyke T."/>
        </authorList>
    </citation>
    <scope>NUCLEOTIDE SEQUENCE [LARGE SCALE GENOMIC DNA]</scope>
    <source>
        <strain evidence="2 3">B18LD</strain>
    </source>
</reference>
<dbReference type="Proteomes" id="UP000005744">
    <property type="component" value="Unassembled WGS sequence"/>
</dbReference>
<protein>
    <submittedName>
        <fullName evidence="2">Uncharacterized protein</fullName>
    </submittedName>
</protein>
<dbReference type="OrthoDB" id="9902476at2"/>
<proteinExistence type="predicted"/>
<evidence type="ECO:0000256" key="1">
    <source>
        <dbReference type="SAM" id="MobiDB-lite"/>
    </source>
</evidence>
<keyword evidence="3" id="KW-1185">Reference proteome</keyword>
<organism evidence="2 3">
    <name type="scientific">Beggiatoa alba B18LD</name>
    <dbReference type="NCBI Taxonomy" id="395493"/>
    <lineage>
        <taxon>Bacteria</taxon>
        <taxon>Pseudomonadati</taxon>
        <taxon>Pseudomonadota</taxon>
        <taxon>Gammaproteobacteria</taxon>
        <taxon>Thiotrichales</taxon>
        <taxon>Thiotrichaceae</taxon>
        <taxon>Beggiatoa</taxon>
    </lineage>
</organism>
<accession>I3CGG2</accession>
<dbReference type="EMBL" id="JH600070">
    <property type="protein sequence ID" value="EIJ42705.1"/>
    <property type="molecule type" value="Genomic_DNA"/>
</dbReference>
<sequence length="47" mass="5387">MNDTQQPKPTEETVDDRPLYEPPSIKVFQQDELLKNVAVHGCSPFDE</sequence>
<feature type="region of interest" description="Disordered" evidence="1">
    <location>
        <begin position="1"/>
        <end position="22"/>
    </location>
</feature>
<name>I3CGG2_9GAMM</name>
<dbReference type="RefSeq" id="WP_002685878.1">
    <property type="nucleotide sequence ID" value="NZ_JH600070.1"/>
</dbReference>
<gene>
    <name evidence="2" type="ORF">BegalDRAFT_1831</name>
</gene>
<dbReference type="STRING" id="395493.BegalDRAFT_1831"/>
<dbReference type="AlphaFoldDB" id="I3CGG2"/>
<dbReference type="HOGENOM" id="CLU_3165072_0_0_6"/>